<dbReference type="InterPro" id="IPR016039">
    <property type="entry name" value="Thiolase-like"/>
</dbReference>
<dbReference type="PANTHER" id="PTHR11712:SF336">
    <property type="entry name" value="3-OXOACYL-[ACYL-CARRIER-PROTEIN] SYNTHASE, MITOCHONDRIAL"/>
    <property type="match status" value="1"/>
</dbReference>
<sequence length="119" mass="12490">MQGIKSLFGAAAHKLMVSSTKSMTGHLLGAAGGVEAIFSVLALRDGVVPPTINLDHPGEGCDLDFVPNTARQAPLRVILSNSFGFGGTNGTRGVPRVLNHDNARAQHESWRIGARMESG</sequence>
<organism evidence="3">
    <name type="scientific">mine drainage metagenome</name>
    <dbReference type="NCBI Taxonomy" id="410659"/>
    <lineage>
        <taxon>unclassified sequences</taxon>
        <taxon>metagenomes</taxon>
        <taxon>ecological metagenomes</taxon>
    </lineage>
</organism>
<reference evidence="3" key="2">
    <citation type="journal article" date="2014" name="ISME J.">
        <title>Microbial stratification in low pH oxic and suboxic macroscopic growths along an acid mine drainage.</title>
        <authorList>
            <person name="Mendez-Garcia C."/>
            <person name="Mesa V."/>
            <person name="Sprenger R.R."/>
            <person name="Richter M."/>
            <person name="Diez M.S."/>
            <person name="Solano J."/>
            <person name="Bargiela R."/>
            <person name="Golyshina O.V."/>
            <person name="Manteca A."/>
            <person name="Ramos J.L."/>
            <person name="Gallego J.R."/>
            <person name="Llorente I."/>
            <person name="Martins Dos Santos V.A."/>
            <person name="Jensen O.N."/>
            <person name="Pelaez A.I."/>
            <person name="Sanchez J."/>
            <person name="Ferrer M."/>
        </authorList>
    </citation>
    <scope>NUCLEOTIDE SEQUENCE</scope>
</reference>
<dbReference type="PANTHER" id="PTHR11712">
    <property type="entry name" value="POLYKETIDE SYNTHASE-RELATED"/>
    <property type="match status" value="1"/>
</dbReference>
<dbReference type="PROSITE" id="PS52004">
    <property type="entry name" value="KS3_2"/>
    <property type="match status" value="1"/>
</dbReference>
<dbReference type="EMBL" id="AUZX01006570">
    <property type="protein sequence ID" value="EQD63233.1"/>
    <property type="molecule type" value="Genomic_DNA"/>
</dbReference>
<name>T1B3T3_9ZZZZ</name>
<gene>
    <name evidence="3" type="ORF">B1A_09237</name>
</gene>
<keyword evidence="1" id="KW-0808">Transferase</keyword>
<dbReference type="InterPro" id="IPR014031">
    <property type="entry name" value="Ketoacyl_synth_C"/>
</dbReference>
<comment type="caution">
    <text evidence="3">The sequence shown here is derived from an EMBL/GenBank/DDBJ whole genome shotgun (WGS) entry which is preliminary data.</text>
</comment>
<dbReference type="AlphaFoldDB" id="T1B3T3"/>
<dbReference type="GO" id="GO:0004315">
    <property type="term" value="F:3-oxoacyl-[acyl-carrier-protein] synthase activity"/>
    <property type="evidence" value="ECO:0007669"/>
    <property type="project" value="TreeGrafter"/>
</dbReference>
<proteinExistence type="predicted"/>
<evidence type="ECO:0000259" key="2">
    <source>
        <dbReference type="PROSITE" id="PS52004"/>
    </source>
</evidence>
<dbReference type="InterPro" id="IPR000794">
    <property type="entry name" value="Beta-ketoacyl_synthase"/>
</dbReference>
<dbReference type="Pfam" id="PF02801">
    <property type="entry name" value="Ketoacyl-synt_C"/>
    <property type="match status" value="1"/>
</dbReference>
<accession>T1B3T3</accession>
<feature type="domain" description="Ketosynthase family 3 (KS3)" evidence="2">
    <location>
        <begin position="1"/>
        <end position="96"/>
    </location>
</feature>
<dbReference type="GO" id="GO:0005829">
    <property type="term" value="C:cytosol"/>
    <property type="evidence" value="ECO:0007669"/>
    <property type="project" value="TreeGrafter"/>
</dbReference>
<dbReference type="Gene3D" id="3.40.47.10">
    <property type="match status" value="1"/>
</dbReference>
<evidence type="ECO:0000256" key="1">
    <source>
        <dbReference type="ARBA" id="ARBA00022679"/>
    </source>
</evidence>
<reference evidence="3" key="1">
    <citation type="submission" date="2013-08" db="EMBL/GenBank/DDBJ databases">
        <authorList>
            <person name="Mendez C."/>
            <person name="Richter M."/>
            <person name="Ferrer M."/>
            <person name="Sanchez J."/>
        </authorList>
    </citation>
    <scope>NUCLEOTIDE SEQUENCE</scope>
</reference>
<dbReference type="SUPFAM" id="SSF53901">
    <property type="entry name" value="Thiolase-like"/>
    <property type="match status" value="1"/>
</dbReference>
<dbReference type="InterPro" id="IPR020841">
    <property type="entry name" value="PKS_Beta-ketoAc_synthase_dom"/>
</dbReference>
<dbReference type="GO" id="GO:0006633">
    <property type="term" value="P:fatty acid biosynthetic process"/>
    <property type="evidence" value="ECO:0007669"/>
    <property type="project" value="TreeGrafter"/>
</dbReference>
<protein>
    <submittedName>
        <fullName evidence="3">3-oxoacyl-(Acyl-carrier-protein) synthase II</fullName>
    </submittedName>
</protein>
<evidence type="ECO:0000313" key="3">
    <source>
        <dbReference type="EMBL" id="EQD63233.1"/>
    </source>
</evidence>